<protein>
    <submittedName>
        <fullName evidence="1">30387_t:CDS:1</fullName>
    </submittedName>
</protein>
<evidence type="ECO:0000313" key="2">
    <source>
        <dbReference type="Proteomes" id="UP000789920"/>
    </source>
</evidence>
<name>A0ACA9KVC3_9GLOM</name>
<accession>A0ACA9KVC3</accession>
<dbReference type="EMBL" id="CAJVQC010001285">
    <property type="protein sequence ID" value="CAG8491411.1"/>
    <property type="molecule type" value="Genomic_DNA"/>
</dbReference>
<organism evidence="1 2">
    <name type="scientific">Racocetra persica</name>
    <dbReference type="NCBI Taxonomy" id="160502"/>
    <lineage>
        <taxon>Eukaryota</taxon>
        <taxon>Fungi</taxon>
        <taxon>Fungi incertae sedis</taxon>
        <taxon>Mucoromycota</taxon>
        <taxon>Glomeromycotina</taxon>
        <taxon>Glomeromycetes</taxon>
        <taxon>Diversisporales</taxon>
        <taxon>Gigasporaceae</taxon>
        <taxon>Racocetra</taxon>
    </lineage>
</organism>
<keyword evidence="2" id="KW-1185">Reference proteome</keyword>
<comment type="caution">
    <text evidence="1">The sequence shown here is derived from an EMBL/GenBank/DDBJ whole genome shotgun (WGS) entry which is preliminary data.</text>
</comment>
<gene>
    <name evidence="1" type="ORF">RPERSI_LOCUS1405</name>
</gene>
<evidence type="ECO:0000313" key="1">
    <source>
        <dbReference type="EMBL" id="CAG8491411.1"/>
    </source>
</evidence>
<reference evidence="1" key="1">
    <citation type="submission" date="2021-06" db="EMBL/GenBank/DDBJ databases">
        <authorList>
            <person name="Kallberg Y."/>
            <person name="Tangrot J."/>
            <person name="Rosling A."/>
        </authorList>
    </citation>
    <scope>NUCLEOTIDE SEQUENCE</scope>
    <source>
        <strain evidence="1">MA461A</strain>
    </source>
</reference>
<sequence length="42" mass="4563">PRLDIDTPQHCCQECFKDSNSPPTIGDNSGIMRCNDGCIPPS</sequence>
<proteinExistence type="predicted"/>
<dbReference type="Proteomes" id="UP000789920">
    <property type="component" value="Unassembled WGS sequence"/>
</dbReference>
<feature type="non-terminal residue" evidence="1">
    <location>
        <position position="1"/>
    </location>
</feature>